<name>A0A0D2FSM3_9EURO</name>
<feature type="compositionally biased region" description="Polar residues" evidence="1">
    <location>
        <begin position="125"/>
        <end position="135"/>
    </location>
</feature>
<dbReference type="InterPro" id="IPR051061">
    <property type="entry name" value="Zinc_finger_trans_reg"/>
</dbReference>
<evidence type="ECO:0000256" key="1">
    <source>
        <dbReference type="SAM" id="MobiDB-lite"/>
    </source>
</evidence>
<sequence length="578" mass="63927">MSQAPDQYFDFERDILKRSPQLAPVKPNFKSSETPPPLIACDQSSDSTDAEETDEPRLSKRRNNRKSRSSPSLGDGVLIRSLDPNQVELATYSEKNPPPLLSDHEEEDDETEAGRHLSKPGGTLAQRQLPNASAQTRDRDVSALEAPYNREGSDFPMIDTPQSWDDEESVPPSAISQNVSQTSFPNRHPDATTPKSQDLSKTIYNTRPPARSAPRMEGLRLQLEPGRDAEHPMLMSPVLDKFTIAPTDPDPDMILPTIQKSPPQSSPAGSLEQRQTLPSLRTTIGQFHDSGSNRYASLSPILGRPSPNQLSHSGPSLCSYHSPQPVMSPPGPPSFINWRNTTRDSSMSTSSEYTPANSAAASTPASSLTAPSPAASNPPLLTAVPEHVIETVQEESIVVKTEPESCNQQPGPKQEPEPDTEPESESEPELEPEPKPRPKPPAALHSMSTRVATGNYKCTFQGCNASPFQTQYLLNSHMNVHSDTRTHFCPVSGCPRGPGGQGFKRKNEMLRHGLVHTSPGYICPFCPDQRHKYPRPDNLQRHVRAHHKDRDRDDPVLREVLNQRMEGSNRLPRRRMRS</sequence>
<feature type="region of interest" description="Disordered" evidence="1">
    <location>
        <begin position="401"/>
        <end position="444"/>
    </location>
</feature>
<proteinExistence type="predicted"/>
<dbReference type="PANTHER" id="PTHR46179">
    <property type="entry name" value="ZINC FINGER PROTEIN"/>
    <property type="match status" value="1"/>
</dbReference>
<feature type="domain" description="C2H2-type" evidence="2">
    <location>
        <begin position="487"/>
        <end position="516"/>
    </location>
</feature>
<feature type="domain" description="C2H2-type" evidence="2">
    <location>
        <begin position="521"/>
        <end position="546"/>
    </location>
</feature>
<evidence type="ECO:0000259" key="2">
    <source>
        <dbReference type="SMART" id="SM00355"/>
    </source>
</evidence>
<dbReference type="GO" id="GO:0005634">
    <property type="term" value="C:nucleus"/>
    <property type="evidence" value="ECO:0007669"/>
    <property type="project" value="TreeGrafter"/>
</dbReference>
<feature type="compositionally biased region" description="Polar residues" evidence="1">
    <location>
        <begin position="174"/>
        <end position="185"/>
    </location>
</feature>
<feature type="compositionally biased region" description="Polar residues" evidence="1">
    <location>
        <begin position="258"/>
        <end position="296"/>
    </location>
</feature>
<organism evidence="3 4">
    <name type="scientific">Rhinocladiella mackenziei CBS 650.93</name>
    <dbReference type="NCBI Taxonomy" id="1442369"/>
    <lineage>
        <taxon>Eukaryota</taxon>
        <taxon>Fungi</taxon>
        <taxon>Dikarya</taxon>
        <taxon>Ascomycota</taxon>
        <taxon>Pezizomycotina</taxon>
        <taxon>Eurotiomycetes</taxon>
        <taxon>Chaetothyriomycetidae</taxon>
        <taxon>Chaetothyriales</taxon>
        <taxon>Herpotrichiellaceae</taxon>
        <taxon>Rhinocladiella</taxon>
    </lineage>
</organism>
<accession>A0A0D2FSM3</accession>
<dbReference type="EMBL" id="KN847478">
    <property type="protein sequence ID" value="KIX05127.1"/>
    <property type="molecule type" value="Genomic_DNA"/>
</dbReference>
<dbReference type="OrthoDB" id="6077919at2759"/>
<gene>
    <name evidence="3" type="ORF">Z518_05999</name>
</gene>
<feature type="compositionally biased region" description="Polar residues" evidence="1">
    <location>
        <begin position="337"/>
        <end position="353"/>
    </location>
</feature>
<dbReference type="VEuPathDB" id="FungiDB:Z518_05999"/>
<feature type="compositionally biased region" description="Acidic residues" evidence="1">
    <location>
        <begin position="417"/>
        <end position="431"/>
    </location>
</feature>
<dbReference type="HOGENOM" id="CLU_021529_2_0_1"/>
<feature type="compositionally biased region" description="Basic residues" evidence="1">
    <location>
        <begin position="59"/>
        <end position="68"/>
    </location>
</feature>
<feature type="region of interest" description="Disordered" evidence="1">
    <location>
        <begin position="242"/>
        <end position="380"/>
    </location>
</feature>
<dbReference type="Gene3D" id="3.30.160.60">
    <property type="entry name" value="Classic Zinc Finger"/>
    <property type="match status" value="1"/>
</dbReference>
<dbReference type="PANTHER" id="PTHR46179:SF19">
    <property type="entry name" value="C2H2 FINGER DOMAIN TRANSCRIPTION FACTOR (EUROFUNG)-RELATED"/>
    <property type="match status" value="1"/>
</dbReference>
<feature type="region of interest" description="Disordered" evidence="1">
    <location>
        <begin position="533"/>
        <end position="555"/>
    </location>
</feature>
<dbReference type="GeneID" id="25294070"/>
<feature type="compositionally biased region" description="Polar residues" evidence="1">
    <location>
        <begin position="193"/>
        <end position="205"/>
    </location>
</feature>
<dbReference type="GO" id="GO:0006357">
    <property type="term" value="P:regulation of transcription by RNA polymerase II"/>
    <property type="evidence" value="ECO:0007669"/>
    <property type="project" value="TreeGrafter"/>
</dbReference>
<dbReference type="SMART" id="SM00355">
    <property type="entry name" value="ZnF_C2H2"/>
    <property type="match status" value="3"/>
</dbReference>
<feature type="domain" description="C2H2-type" evidence="2">
    <location>
        <begin position="456"/>
        <end position="481"/>
    </location>
</feature>
<feature type="compositionally biased region" description="Polar residues" evidence="1">
    <location>
        <begin position="306"/>
        <end position="321"/>
    </location>
</feature>
<keyword evidence="4" id="KW-1185">Reference proteome</keyword>
<feature type="region of interest" description="Disordered" evidence="1">
    <location>
        <begin position="1"/>
        <end position="218"/>
    </location>
</feature>
<dbReference type="RefSeq" id="XP_013272263.1">
    <property type="nucleotide sequence ID" value="XM_013416809.1"/>
</dbReference>
<protein>
    <recommendedName>
        <fullName evidence="2">C2H2-type domain-containing protein</fullName>
    </recommendedName>
</protein>
<dbReference type="STRING" id="1442369.A0A0D2FSM3"/>
<reference evidence="3 4" key="1">
    <citation type="submission" date="2015-01" db="EMBL/GenBank/DDBJ databases">
        <title>The Genome Sequence of Rhinocladiella mackenzie CBS 650.93.</title>
        <authorList>
            <consortium name="The Broad Institute Genomics Platform"/>
            <person name="Cuomo C."/>
            <person name="de Hoog S."/>
            <person name="Gorbushina A."/>
            <person name="Stielow B."/>
            <person name="Teixiera M."/>
            <person name="Abouelleil A."/>
            <person name="Chapman S.B."/>
            <person name="Priest M."/>
            <person name="Young S.K."/>
            <person name="Wortman J."/>
            <person name="Nusbaum C."/>
            <person name="Birren B."/>
        </authorList>
    </citation>
    <scope>NUCLEOTIDE SEQUENCE [LARGE SCALE GENOMIC DNA]</scope>
    <source>
        <strain evidence="3 4">CBS 650.93</strain>
    </source>
</reference>
<feature type="compositionally biased region" description="Low complexity" evidence="1">
    <location>
        <begin position="354"/>
        <end position="380"/>
    </location>
</feature>
<evidence type="ECO:0000313" key="3">
    <source>
        <dbReference type="EMBL" id="KIX05127.1"/>
    </source>
</evidence>
<dbReference type="AlphaFoldDB" id="A0A0D2FSM3"/>
<evidence type="ECO:0000313" key="4">
    <source>
        <dbReference type="Proteomes" id="UP000053617"/>
    </source>
</evidence>
<dbReference type="Proteomes" id="UP000053617">
    <property type="component" value="Unassembled WGS sequence"/>
</dbReference>
<dbReference type="InterPro" id="IPR013087">
    <property type="entry name" value="Znf_C2H2_type"/>
</dbReference>